<evidence type="ECO:0000256" key="1">
    <source>
        <dbReference type="ARBA" id="ARBA00004123"/>
    </source>
</evidence>
<dbReference type="GO" id="GO:0016592">
    <property type="term" value="C:mediator complex"/>
    <property type="evidence" value="ECO:0007669"/>
    <property type="project" value="InterPro"/>
</dbReference>
<comment type="subunit">
    <text evidence="8">Component of the Mediator complex.</text>
</comment>
<keyword evidence="5 8" id="KW-0804">Transcription</keyword>
<dbReference type="GO" id="GO:0006357">
    <property type="term" value="P:regulation of transcription by RNA polymerase II"/>
    <property type="evidence" value="ECO:0007669"/>
    <property type="project" value="InterPro"/>
</dbReference>
<sequence>MVEERTRDSVLNTIKEIDAISQSIFSSISSQAVKPLKLNASQISSLSRLDELLAVQLEEVREHEYRQQLITELENDIVDLESNIQSSLHILQSSQKDLDKILKDGDKDIERIHATENNQIPDNVLLEYAQKLSAFTHAPPTINSADTIQHPSQQVFNVPFPTESNMRRGILFAQSVEEGQDDTLKLEMGESKQLDAEIDQEHHYNSLRNQQEDMQAGLNDGDVEFDLLD</sequence>
<dbReference type="Pfam" id="PF10018">
    <property type="entry name" value="Med4"/>
    <property type="match status" value="1"/>
</dbReference>
<keyword evidence="4 8" id="KW-0805">Transcription regulation</keyword>
<proteinExistence type="inferred from homology"/>
<dbReference type="GO" id="GO:0070847">
    <property type="term" value="C:core mediator complex"/>
    <property type="evidence" value="ECO:0007669"/>
    <property type="project" value="TreeGrafter"/>
</dbReference>
<evidence type="ECO:0000256" key="2">
    <source>
        <dbReference type="ARBA" id="ARBA00009626"/>
    </source>
</evidence>
<dbReference type="AlphaFoldDB" id="A0A4T0MZW6"/>
<dbReference type="InterPro" id="IPR019258">
    <property type="entry name" value="Mediator_Med4"/>
</dbReference>
<evidence type="ECO:0000256" key="3">
    <source>
        <dbReference type="ARBA" id="ARBA00020629"/>
    </source>
</evidence>
<name>A0A4T0MZW6_9BASI</name>
<reference evidence="9 10" key="1">
    <citation type="submission" date="2019-03" db="EMBL/GenBank/DDBJ databases">
        <title>Sequencing 25 genomes of Wallemia mellicola.</title>
        <authorList>
            <person name="Gostincar C."/>
        </authorList>
    </citation>
    <scope>NUCLEOTIDE SEQUENCE [LARGE SCALE GENOMIC DNA]</scope>
    <source>
        <strain evidence="9 10">EXF-8738</strain>
    </source>
</reference>
<organism evidence="9 10">
    <name type="scientific">Wallemia mellicola</name>
    <dbReference type="NCBI Taxonomy" id="1708541"/>
    <lineage>
        <taxon>Eukaryota</taxon>
        <taxon>Fungi</taxon>
        <taxon>Dikarya</taxon>
        <taxon>Basidiomycota</taxon>
        <taxon>Wallemiomycotina</taxon>
        <taxon>Wallemiomycetes</taxon>
        <taxon>Wallemiales</taxon>
        <taxon>Wallemiaceae</taxon>
        <taxon>Wallemia</taxon>
    </lineage>
</organism>
<evidence type="ECO:0000256" key="8">
    <source>
        <dbReference type="RuleBase" id="RU364141"/>
    </source>
</evidence>
<dbReference type="EMBL" id="SPRO01000020">
    <property type="protein sequence ID" value="TIC30166.1"/>
    <property type="molecule type" value="Genomic_DNA"/>
</dbReference>
<evidence type="ECO:0000313" key="9">
    <source>
        <dbReference type="EMBL" id="TIC30166.1"/>
    </source>
</evidence>
<evidence type="ECO:0000256" key="5">
    <source>
        <dbReference type="ARBA" id="ARBA00023163"/>
    </source>
</evidence>
<evidence type="ECO:0000256" key="4">
    <source>
        <dbReference type="ARBA" id="ARBA00023015"/>
    </source>
</evidence>
<dbReference type="GO" id="GO:0003712">
    <property type="term" value="F:transcription coregulator activity"/>
    <property type="evidence" value="ECO:0007669"/>
    <property type="project" value="InterPro"/>
</dbReference>
<evidence type="ECO:0000313" key="10">
    <source>
        <dbReference type="Proteomes" id="UP000305647"/>
    </source>
</evidence>
<keyword evidence="6 8" id="KW-0539">Nucleus</keyword>
<comment type="subcellular location">
    <subcellularLocation>
        <location evidence="1 8">Nucleus</location>
    </subcellularLocation>
</comment>
<comment type="caution">
    <text evidence="9">The sequence shown here is derived from an EMBL/GenBank/DDBJ whole genome shotgun (WGS) entry which is preliminary data.</text>
</comment>
<evidence type="ECO:0000256" key="6">
    <source>
        <dbReference type="ARBA" id="ARBA00023242"/>
    </source>
</evidence>
<protein>
    <recommendedName>
        <fullName evidence="3 8">Mediator of RNA polymerase II transcription subunit 4</fullName>
    </recommendedName>
    <alternativeName>
        <fullName evidence="7 8">Mediator complex subunit 4</fullName>
    </alternativeName>
</protein>
<gene>
    <name evidence="8" type="primary">MED4</name>
    <name evidence="9" type="ORF">E3Q10_02199</name>
</gene>
<dbReference type="Proteomes" id="UP000305647">
    <property type="component" value="Unassembled WGS sequence"/>
</dbReference>
<comment type="similarity">
    <text evidence="2 8">Belongs to the Mediator complex subunit 4 family.</text>
</comment>
<keyword evidence="8" id="KW-0010">Activator</keyword>
<evidence type="ECO:0000256" key="7">
    <source>
        <dbReference type="ARBA" id="ARBA00031257"/>
    </source>
</evidence>
<comment type="function">
    <text evidence="8">Component of the Mediator complex, a coactivator involved in the regulated transcription of nearly all RNA polymerase II-dependent genes. Mediator functions as a bridge to convey information from gene-specific regulatory proteins to the basal RNA polymerase II transcription machinery. Mediator is recruited to promoters by direct interactions with regulatory proteins and serves as a scaffold for the assembly of a functional preinitiation complex with RNA polymerase II and the general transcription factors.</text>
</comment>
<dbReference type="PANTHER" id="PTHR13208:SF2">
    <property type="entry name" value="MEDIATOR OF RNA POLYMERASE II TRANSCRIPTION SUBUNIT 4"/>
    <property type="match status" value="1"/>
</dbReference>
<dbReference type="PANTHER" id="PTHR13208">
    <property type="entry name" value="MEDIATOR OF RNA POLYMERASE II TRANSCRIPTION SUBUNIT 4"/>
    <property type="match status" value="1"/>
</dbReference>
<accession>A0A4T0MZW6</accession>